<keyword evidence="2" id="KW-1185">Reference proteome</keyword>
<dbReference type="EMBL" id="JBDYKN010000039">
    <property type="protein sequence ID" value="MEP7731511.1"/>
    <property type="molecule type" value="Genomic_DNA"/>
</dbReference>
<evidence type="ECO:0000313" key="2">
    <source>
        <dbReference type="Proteomes" id="UP001471651"/>
    </source>
</evidence>
<name>A0ABV0L5E8_9GAMM</name>
<comment type="caution">
    <text evidence="1">The sequence shown here is derived from an EMBL/GenBank/DDBJ whole genome shotgun (WGS) entry which is preliminary data.</text>
</comment>
<dbReference type="PROSITE" id="PS51257">
    <property type="entry name" value="PROKAR_LIPOPROTEIN"/>
    <property type="match status" value="1"/>
</dbReference>
<dbReference type="Proteomes" id="UP001471651">
    <property type="component" value="Unassembled WGS sequence"/>
</dbReference>
<dbReference type="RefSeq" id="WP_348578078.1">
    <property type="nucleotide sequence ID" value="NZ_JBDYKN010000039.1"/>
</dbReference>
<gene>
    <name evidence="1" type="ORF">ABKW32_18885</name>
</gene>
<evidence type="ECO:0008006" key="3">
    <source>
        <dbReference type="Google" id="ProtNLM"/>
    </source>
</evidence>
<organism evidence="1 2">
    <name type="scientific">Marinomonas primoryensis</name>
    <dbReference type="NCBI Taxonomy" id="178399"/>
    <lineage>
        <taxon>Bacteria</taxon>
        <taxon>Pseudomonadati</taxon>
        <taxon>Pseudomonadota</taxon>
        <taxon>Gammaproteobacteria</taxon>
        <taxon>Oceanospirillales</taxon>
        <taxon>Oceanospirillaceae</taxon>
        <taxon>Marinomonas</taxon>
    </lineage>
</organism>
<evidence type="ECO:0000313" key="1">
    <source>
        <dbReference type="EMBL" id="MEP7731511.1"/>
    </source>
</evidence>
<reference evidence="1 2" key="1">
    <citation type="submission" date="2024-05" db="EMBL/GenBank/DDBJ databases">
        <authorList>
            <person name="Busch G.E."/>
            <person name="Sharma I."/>
        </authorList>
    </citation>
    <scope>NUCLEOTIDE SEQUENCE [LARGE SCALE GENOMIC DNA]</scope>
    <source>
        <strain evidence="1 2">23GB23</strain>
    </source>
</reference>
<sequence>MEGIARFFALVVGVAFLAGCAGHSLTKQQKVDMSVYQGEIEAACSESPKMIQKYSVKDLTTICNSHAERAVDNMESYYLLYNEEKLISTCEDENKSLENECFLKHQNNHYSSETDHFIKKVYPK</sequence>
<proteinExistence type="predicted"/>
<accession>A0ABV0L5E8</accession>
<protein>
    <recommendedName>
        <fullName evidence="3">Lipoprotein</fullName>
    </recommendedName>
</protein>